<evidence type="ECO:0000256" key="1">
    <source>
        <dbReference type="SAM" id="MobiDB-lite"/>
    </source>
</evidence>
<feature type="region of interest" description="Disordered" evidence="1">
    <location>
        <begin position="54"/>
        <end position="73"/>
    </location>
</feature>
<feature type="region of interest" description="Disordered" evidence="1">
    <location>
        <begin position="83"/>
        <end position="105"/>
    </location>
</feature>
<evidence type="ECO:0000313" key="3">
    <source>
        <dbReference type="EMBL" id="CAB5063565.1"/>
    </source>
</evidence>
<evidence type="ECO:0000313" key="2">
    <source>
        <dbReference type="EMBL" id="CAB5022802.1"/>
    </source>
</evidence>
<sequence>MSESNEPSDIDDIAPIEVLPSDLQRVRRQHGMAGAILAGGMFALDQVLGRKPKEQPAAVQEVAGEPGDIDSQGITIDIDEHTSVVSPAPHNRPGAARIVRKRRRG</sequence>
<reference evidence="2" key="1">
    <citation type="submission" date="2020-05" db="EMBL/GenBank/DDBJ databases">
        <authorList>
            <person name="Chiriac C."/>
            <person name="Salcher M."/>
            <person name="Ghai R."/>
            <person name="Kavagutti S V."/>
        </authorList>
    </citation>
    <scope>NUCLEOTIDE SEQUENCE</scope>
</reference>
<gene>
    <name evidence="2" type="ORF">UFOPK4098_00959</name>
    <name evidence="3" type="ORF">UFOPK4347_00606</name>
</gene>
<accession>A0A6J7R414</accession>
<protein>
    <submittedName>
        <fullName evidence="2">Unannotated protein</fullName>
    </submittedName>
</protein>
<proteinExistence type="predicted"/>
<dbReference type="AlphaFoldDB" id="A0A6J7R414"/>
<name>A0A6J7R414_9ZZZZ</name>
<dbReference type="EMBL" id="CAFBQU010000011">
    <property type="protein sequence ID" value="CAB5063565.1"/>
    <property type="molecule type" value="Genomic_DNA"/>
</dbReference>
<organism evidence="2">
    <name type="scientific">freshwater metagenome</name>
    <dbReference type="NCBI Taxonomy" id="449393"/>
    <lineage>
        <taxon>unclassified sequences</taxon>
        <taxon>metagenomes</taxon>
        <taxon>ecological metagenomes</taxon>
    </lineage>
</organism>
<dbReference type="EMBL" id="CAFBPN010000049">
    <property type="protein sequence ID" value="CAB5022802.1"/>
    <property type="molecule type" value="Genomic_DNA"/>
</dbReference>